<dbReference type="Pfam" id="PF05954">
    <property type="entry name" value="Phage_GPD"/>
    <property type="match status" value="1"/>
</dbReference>
<accession>A0A917HFD2</accession>
<name>A0A917HFD2_9SPHI</name>
<dbReference type="NCBIfam" id="TIGR01646">
    <property type="entry name" value="vgr_GE"/>
    <property type="match status" value="1"/>
</dbReference>
<evidence type="ECO:0000313" key="2">
    <source>
        <dbReference type="EMBL" id="GGG77907.1"/>
    </source>
</evidence>
<dbReference type="EMBL" id="BMER01000001">
    <property type="protein sequence ID" value="GGG77907.1"/>
    <property type="molecule type" value="Genomic_DNA"/>
</dbReference>
<dbReference type="AlphaFoldDB" id="A0A917HFD2"/>
<dbReference type="Gene3D" id="2.40.50.230">
    <property type="entry name" value="Gp5 N-terminal domain"/>
    <property type="match status" value="1"/>
</dbReference>
<reference evidence="2" key="1">
    <citation type="journal article" date="2014" name="Int. J. Syst. Evol. Microbiol.">
        <title>Complete genome sequence of Corynebacterium casei LMG S-19264T (=DSM 44701T), isolated from a smear-ripened cheese.</title>
        <authorList>
            <consortium name="US DOE Joint Genome Institute (JGI-PGF)"/>
            <person name="Walter F."/>
            <person name="Albersmeier A."/>
            <person name="Kalinowski J."/>
            <person name="Ruckert C."/>
        </authorList>
    </citation>
    <scope>NUCLEOTIDE SEQUENCE</scope>
    <source>
        <strain evidence="2">CGMCC 1.12195</strain>
    </source>
</reference>
<dbReference type="Proteomes" id="UP000660862">
    <property type="component" value="Unassembled WGS sequence"/>
</dbReference>
<feature type="domain" description="Gp5/Type VI secretion system Vgr protein OB-fold" evidence="1">
    <location>
        <begin position="380"/>
        <end position="453"/>
    </location>
</feature>
<reference evidence="2" key="2">
    <citation type="submission" date="2020-09" db="EMBL/GenBank/DDBJ databases">
        <authorList>
            <person name="Sun Q."/>
            <person name="Zhou Y."/>
        </authorList>
    </citation>
    <scope>NUCLEOTIDE SEQUENCE</scope>
    <source>
        <strain evidence="2">CGMCC 1.12195</strain>
    </source>
</reference>
<keyword evidence="3" id="KW-1185">Reference proteome</keyword>
<dbReference type="SUPFAM" id="SSF69255">
    <property type="entry name" value="gp5 N-terminal domain-like"/>
    <property type="match status" value="1"/>
</dbReference>
<organism evidence="2 3">
    <name type="scientific">Parapedobacter pyrenivorans</name>
    <dbReference type="NCBI Taxonomy" id="1305674"/>
    <lineage>
        <taxon>Bacteria</taxon>
        <taxon>Pseudomonadati</taxon>
        <taxon>Bacteroidota</taxon>
        <taxon>Sphingobacteriia</taxon>
        <taxon>Sphingobacteriales</taxon>
        <taxon>Sphingobacteriaceae</taxon>
        <taxon>Parapedobacter</taxon>
    </lineage>
</organism>
<evidence type="ECO:0000259" key="1">
    <source>
        <dbReference type="Pfam" id="PF04717"/>
    </source>
</evidence>
<dbReference type="Gene3D" id="3.55.50.10">
    <property type="entry name" value="Baseplate protein-like domains"/>
    <property type="match status" value="1"/>
</dbReference>
<sequence>MSTANLNDLVTYTILVGNQPVLTAADELPQVLHVVDVQIESSLNKIPIATLTIADGNPYEQDFELSSSGLLAPGKFIEIKLGYNGNNATVFKGLVTANGHQIQDAQSLLVVTCKHETVRMTIAKNSRHYAEMKDSDIAEQLLTESGINDYDVMATDVTHEQLLQYQVSDWDFMMTRLDVNGLYYSVDGGKIVIQRTDVDGPSLLTLAYGNNIVSFDATIDARVQTSEVVGYAWNPAVQDITESEGAEGSFAYAGAQSAGELASIMDRPLEIRLPGSMETQTLQLLTNARKTKQSLSKIKGKVRFAGESIVIPGSFLTLSGLGDQFNGKVFVSGVHHEFGEGSWMTEATLGGDEVFFSEQLFPEHPVSFTGQYVATQGLHVGVVTDIIDPAGQGRIKIRLPIVSMADDGIFARLTTLDAGDSRGTFFMPEVGDEVIVGFLGDDPNYPVILGMLHSGAKPAPLVAAEANDEKGYVSRSGITILIHDGDKRVSIETPGGRKLVLDDANSLCKVEDAKGNKLVLDDSGITISAAKDLVLKATASISLSAPQLDIKANAAAKLSASGSLSIESSGIAEIKGSVVKIN</sequence>
<evidence type="ECO:0000313" key="3">
    <source>
        <dbReference type="Proteomes" id="UP000660862"/>
    </source>
</evidence>
<dbReference type="InterPro" id="IPR037026">
    <property type="entry name" value="Vgr_OB-fold_dom_sf"/>
</dbReference>
<protein>
    <recommendedName>
        <fullName evidence="1">Gp5/Type VI secretion system Vgr protein OB-fold domain-containing protein</fullName>
    </recommendedName>
</protein>
<dbReference type="RefSeq" id="WP_188504567.1">
    <property type="nucleotide sequence ID" value="NZ_BMER01000001.1"/>
</dbReference>
<comment type="caution">
    <text evidence="2">The sequence shown here is derived from an EMBL/GenBank/DDBJ whole genome shotgun (WGS) entry which is preliminary data.</text>
</comment>
<gene>
    <name evidence="2" type="ORF">GCM10007415_07360</name>
</gene>
<dbReference type="SUPFAM" id="SSF69279">
    <property type="entry name" value="Phage tail proteins"/>
    <property type="match status" value="1"/>
</dbReference>
<dbReference type="Pfam" id="PF04717">
    <property type="entry name" value="Phage_base_V"/>
    <property type="match status" value="1"/>
</dbReference>
<proteinExistence type="predicted"/>
<dbReference type="InterPro" id="IPR006531">
    <property type="entry name" value="Gp5/Vgr_OB"/>
</dbReference>
<dbReference type="InterPro" id="IPR006533">
    <property type="entry name" value="T6SS_Vgr_RhsGE"/>
</dbReference>